<name>A0A1V6SIF2_9EURO</name>
<keyword evidence="2" id="KW-1185">Reference proteome</keyword>
<comment type="caution">
    <text evidence="1">The sequence shown here is derived from an EMBL/GenBank/DDBJ whole genome shotgun (WGS) entry which is preliminary data.</text>
</comment>
<gene>
    <name evidence="1" type="ORF">PENFLA_c043G06218</name>
</gene>
<protein>
    <submittedName>
        <fullName evidence="1">Uncharacterized protein</fullName>
    </submittedName>
</protein>
<sequence>MSTGACYWSGNGSYFCPCSGKGQADVAESSSTSCLECGHPLRSHFIIGPHPDDPIGSQVFLPRHETVRKLANRIHEQRVVLARGTPSSGKTFLAWSLHTYLRGQGVKSIYIRTFPLSLEGGPTALHYLVEACHMQGFAAFGHSILHDKFVFLIDEAHTTYNNSELWLILNSVNQDRLANIPGISFCMFSAFGTPDRGVMPHNMGSDLLIFNKSQRLVLSDHYYYLTEGFTLFYTHEEFDLYVEMHLQGRGSDYEICEVLKRKILGLTGGHPELVDAFMHLCDMWYEAWYKDDDLDLIEYDDDEVSKFLQIPGILEGAVAATVNFAGLPLSPETFFPPEQEFEVLRQVQRSRLAGILFDPQSEAMLSCITKGWLHMEESLEGVFKCYFPTGFHDRLVGYLMGVQELRYPLPPTLNRAELELMMSMRNMAIS</sequence>
<proteinExistence type="predicted"/>
<evidence type="ECO:0000313" key="1">
    <source>
        <dbReference type="EMBL" id="OQE13831.1"/>
    </source>
</evidence>
<evidence type="ECO:0000313" key="2">
    <source>
        <dbReference type="Proteomes" id="UP000191342"/>
    </source>
</evidence>
<dbReference type="OrthoDB" id="2364732at2759"/>
<dbReference type="STRING" id="254877.A0A1V6SIF2"/>
<organism evidence="1 2">
    <name type="scientific">Penicillium flavigenum</name>
    <dbReference type="NCBI Taxonomy" id="254877"/>
    <lineage>
        <taxon>Eukaryota</taxon>
        <taxon>Fungi</taxon>
        <taxon>Dikarya</taxon>
        <taxon>Ascomycota</taxon>
        <taxon>Pezizomycotina</taxon>
        <taxon>Eurotiomycetes</taxon>
        <taxon>Eurotiomycetidae</taxon>
        <taxon>Eurotiales</taxon>
        <taxon>Aspergillaceae</taxon>
        <taxon>Penicillium</taxon>
    </lineage>
</organism>
<dbReference type="Proteomes" id="UP000191342">
    <property type="component" value="Unassembled WGS sequence"/>
</dbReference>
<dbReference type="InterPro" id="IPR027417">
    <property type="entry name" value="P-loop_NTPase"/>
</dbReference>
<dbReference type="EMBL" id="MLQL01000043">
    <property type="protein sequence ID" value="OQE13831.1"/>
    <property type="molecule type" value="Genomic_DNA"/>
</dbReference>
<dbReference type="SUPFAM" id="SSF52540">
    <property type="entry name" value="P-loop containing nucleoside triphosphate hydrolases"/>
    <property type="match status" value="1"/>
</dbReference>
<dbReference type="AlphaFoldDB" id="A0A1V6SIF2"/>
<reference evidence="2" key="1">
    <citation type="journal article" date="2017" name="Nat. Microbiol.">
        <title>Global analysis of biosynthetic gene clusters reveals vast potential of secondary metabolite production in Penicillium species.</title>
        <authorList>
            <person name="Nielsen J.C."/>
            <person name="Grijseels S."/>
            <person name="Prigent S."/>
            <person name="Ji B."/>
            <person name="Dainat J."/>
            <person name="Nielsen K.F."/>
            <person name="Frisvad J.C."/>
            <person name="Workman M."/>
            <person name="Nielsen J."/>
        </authorList>
    </citation>
    <scope>NUCLEOTIDE SEQUENCE [LARGE SCALE GENOMIC DNA]</scope>
    <source>
        <strain evidence="2">IBT 14082</strain>
    </source>
</reference>
<accession>A0A1V6SIF2</accession>